<dbReference type="AlphaFoldDB" id="A0A166S3W9"/>
<feature type="non-terminal residue" evidence="1">
    <location>
        <position position="52"/>
    </location>
</feature>
<keyword evidence="2" id="KW-1185">Reference proteome</keyword>
<name>A0A166S3W9_9AGAM</name>
<protein>
    <submittedName>
        <fullName evidence="1">Uncharacterized protein</fullName>
    </submittedName>
</protein>
<proteinExistence type="predicted"/>
<gene>
    <name evidence="1" type="ORF">FIBSPDRAFT_852243</name>
</gene>
<evidence type="ECO:0000313" key="1">
    <source>
        <dbReference type="EMBL" id="KZP28984.1"/>
    </source>
</evidence>
<reference evidence="1 2" key="1">
    <citation type="journal article" date="2016" name="Mol. Biol. Evol.">
        <title>Comparative Genomics of Early-Diverging Mushroom-Forming Fungi Provides Insights into the Origins of Lignocellulose Decay Capabilities.</title>
        <authorList>
            <person name="Nagy L.G."/>
            <person name="Riley R."/>
            <person name="Tritt A."/>
            <person name="Adam C."/>
            <person name="Daum C."/>
            <person name="Floudas D."/>
            <person name="Sun H."/>
            <person name="Yadav J.S."/>
            <person name="Pangilinan J."/>
            <person name="Larsson K.H."/>
            <person name="Matsuura K."/>
            <person name="Barry K."/>
            <person name="Labutti K."/>
            <person name="Kuo R."/>
            <person name="Ohm R.A."/>
            <person name="Bhattacharya S.S."/>
            <person name="Shirouzu T."/>
            <person name="Yoshinaga Y."/>
            <person name="Martin F.M."/>
            <person name="Grigoriev I.V."/>
            <person name="Hibbett D.S."/>
        </authorList>
    </citation>
    <scope>NUCLEOTIDE SEQUENCE [LARGE SCALE GENOMIC DNA]</scope>
    <source>
        <strain evidence="1 2">CBS 109695</strain>
    </source>
</reference>
<accession>A0A166S3W9</accession>
<evidence type="ECO:0000313" key="2">
    <source>
        <dbReference type="Proteomes" id="UP000076532"/>
    </source>
</evidence>
<sequence>MLTQSLVSAWKGADAVAPGHLCVAATLEMCRSGLSPACVERPAPRVEWPWLE</sequence>
<dbReference type="Proteomes" id="UP000076532">
    <property type="component" value="Unassembled WGS sequence"/>
</dbReference>
<dbReference type="EMBL" id="KV417501">
    <property type="protein sequence ID" value="KZP28984.1"/>
    <property type="molecule type" value="Genomic_DNA"/>
</dbReference>
<organism evidence="1 2">
    <name type="scientific">Athelia psychrophila</name>
    <dbReference type="NCBI Taxonomy" id="1759441"/>
    <lineage>
        <taxon>Eukaryota</taxon>
        <taxon>Fungi</taxon>
        <taxon>Dikarya</taxon>
        <taxon>Basidiomycota</taxon>
        <taxon>Agaricomycotina</taxon>
        <taxon>Agaricomycetes</taxon>
        <taxon>Agaricomycetidae</taxon>
        <taxon>Atheliales</taxon>
        <taxon>Atheliaceae</taxon>
        <taxon>Athelia</taxon>
    </lineage>
</organism>